<dbReference type="InterPro" id="IPR036866">
    <property type="entry name" value="RibonucZ/Hydroxyglut_hydro"/>
</dbReference>
<comment type="caution">
    <text evidence="3">The sequence shown here is derived from an EMBL/GenBank/DDBJ whole genome shotgun (WGS) entry which is preliminary data.</text>
</comment>
<evidence type="ECO:0000313" key="3">
    <source>
        <dbReference type="EMBL" id="RJE27460.1"/>
    </source>
</evidence>
<dbReference type="GO" id="GO:0070813">
    <property type="term" value="P:hydrogen sulfide metabolic process"/>
    <property type="evidence" value="ECO:0007669"/>
    <property type="project" value="TreeGrafter"/>
</dbReference>
<protein>
    <submittedName>
        <fullName evidence="3">Metallo-beta-lactamase domain protein</fullName>
    </submittedName>
</protein>
<dbReference type="Proteomes" id="UP000266188">
    <property type="component" value="Unassembled WGS sequence"/>
</dbReference>
<gene>
    <name evidence="3" type="ORF">PHISCL_00194</name>
</gene>
<dbReference type="OrthoDB" id="449487at2759"/>
<dbReference type="GO" id="GO:0006749">
    <property type="term" value="P:glutathione metabolic process"/>
    <property type="evidence" value="ECO:0007669"/>
    <property type="project" value="InterPro"/>
</dbReference>
<evidence type="ECO:0000259" key="2">
    <source>
        <dbReference type="SMART" id="SM00849"/>
    </source>
</evidence>
<keyword evidence="1" id="KW-0479">Metal-binding</keyword>
<evidence type="ECO:0000313" key="4">
    <source>
        <dbReference type="Proteomes" id="UP000266188"/>
    </source>
</evidence>
<name>A0A3A2ZXL2_9EURO</name>
<dbReference type="STRING" id="2070753.A0A3A2ZXL2"/>
<dbReference type="SMART" id="SM00849">
    <property type="entry name" value="Lactamase_B"/>
    <property type="match status" value="1"/>
</dbReference>
<dbReference type="Pfam" id="PF00753">
    <property type="entry name" value="Lactamase_B"/>
    <property type="match status" value="1"/>
</dbReference>
<dbReference type="GO" id="GO:0050313">
    <property type="term" value="F:sulfur dioxygenase activity"/>
    <property type="evidence" value="ECO:0007669"/>
    <property type="project" value="InterPro"/>
</dbReference>
<dbReference type="FunFam" id="3.60.15.10:FF:000033">
    <property type="entry name" value="MBL fold metallo-hydrolase"/>
    <property type="match status" value="1"/>
</dbReference>
<keyword evidence="4" id="KW-1185">Reference proteome</keyword>
<dbReference type="PANTHER" id="PTHR43084:SF1">
    <property type="entry name" value="PERSULFIDE DIOXYGENASE ETHE1, MITOCHONDRIAL"/>
    <property type="match status" value="1"/>
</dbReference>
<organism evidence="3 4">
    <name type="scientific">Aspergillus sclerotialis</name>
    <dbReference type="NCBI Taxonomy" id="2070753"/>
    <lineage>
        <taxon>Eukaryota</taxon>
        <taxon>Fungi</taxon>
        <taxon>Dikarya</taxon>
        <taxon>Ascomycota</taxon>
        <taxon>Pezizomycotina</taxon>
        <taxon>Eurotiomycetes</taxon>
        <taxon>Eurotiomycetidae</taxon>
        <taxon>Eurotiales</taxon>
        <taxon>Aspergillaceae</taxon>
        <taxon>Aspergillus</taxon>
        <taxon>Aspergillus subgen. Polypaecilum</taxon>
    </lineage>
</organism>
<dbReference type="SUPFAM" id="SSF56281">
    <property type="entry name" value="Metallo-hydrolase/oxidoreductase"/>
    <property type="match status" value="1"/>
</dbReference>
<dbReference type="CDD" id="cd07724">
    <property type="entry name" value="POD-like_MBL-fold"/>
    <property type="match status" value="1"/>
</dbReference>
<feature type="domain" description="Metallo-beta-lactamase" evidence="2">
    <location>
        <begin position="117"/>
        <end position="306"/>
    </location>
</feature>
<dbReference type="GO" id="GO:0046872">
    <property type="term" value="F:metal ion binding"/>
    <property type="evidence" value="ECO:0007669"/>
    <property type="project" value="UniProtKB-KW"/>
</dbReference>
<dbReference type="InterPro" id="IPR044528">
    <property type="entry name" value="POD-like_MBL-fold"/>
</dbReference>
<evidence type="ECO:0000256" key="1">
    <source>
        <dbReference type="ARBA" id="ARBA00022723"/>
    </source>
</evidence>
<dbReference type="Gene3D" id="3.60.15.10">
    <property type="entry name" value="Ribonuclease Z/Hydroxyacylglutathione hydrolase-like"/>
    <property type="match status" value="1"/>
</dbReference>
<dbReference type="AlphaFoldDB" id="A0A3A2ZXL2"/>
<dbReference type="PANTHER" id="PTHR43084">
    <property type="entry name" value="PERSULFIDE DIOXYGENASE ETHE1"/>
    <property type="match status" value="1"/>
</dbReference>
<sequence length="397" mass="44484">MSIPSQTNKLKQVANGLRRQCTTASTSASDFQASRRVFLPSSRIHTLHTTQIRRRAFRNKKHDLESSRPFRAMTLVDQPTRPYTTARGTYIKENIYTIPSSKNDEPTITAVFENNTGTWQYIVSDPATSSAVIIDAVLDYDRTTQDVSTHSADELLALVNECGLKVDMILETHIHADHLSAASYLQKRLGKVPIGIGGRIERMQRMFGQRYGISENEYKGVFGKLFKDDEVFRIGELSAQAVHLPGHTPDHLGYMVGENIFCGDSVFHIDIGTARCDFPGGSATDLFNSTRKLLSLSDSTKIWTGHDYPPPGRGAPVPWLSVAEHRKQNKHLMGNVSAEEFVRVRQERDKQLAEPKLLHQSLQMNIRGGRLPPPTGESGGKEYRFLKVPLKVKGDLW</sequence>
<accession>A0A3A2ZXL2</accession>
<dbReference type="EMBL" id="MVGC01000003">
    <property type="protein sequence ID" value="RJE27460.1"/>
    <property type="molecule type" value="Genomic_DNA"/>
</dbReference>
<dbReference type="InterPro" id="IPR001279">
    <property type="entry name" value="Metallo-B-lactamas"/>
</dbReference>
<dbReference type="InterPro" id="IPR051682">
    <property type="entry name" value="Mito_Persulfide_Diox"/>
</dbReference>
<reference evidence="4" key="1">
    <citation type="submission" date="2017-02" db="EMBL/GenBank/DDBJ databases">
        <authorList>
            <person name="Tafer H."/>
            <person name="Lopandic K."/>
        </authorList>
    </citation>
    <scope>NUCLEOTIDE SEQUENCE [LARGE SCALE GENOMIC DNA]</scope>
    <source>
        <strain evidence="4">CBS 366.77</strain>
    </source>
</reference>
<proteinExistence type="predicted"/>